<proteinExistence type="predicted"/>
<keyword evidence="2" id="KW-0732">Signal</keyword>
<evidence type="ECO:0000313" key="3">
    <source>
        <dbReference type="EMBL" id="TFK52736.1"/>
    </source>
</evidence>
<accession>A0A5C3N8C9</accession>
<gene>
    <name evidence="3" type="ORF">OE88DRAFT_1656295</name>
</gene>
<evidence type="ECO:0000313" key="4">
    <source>
        <dbReference type="Proteomes" id="UP000305948"/>
    </source>
</evidence>
<organism evidence="3 4">
    <name type="scientific">Heliocybe sulcata</name>
    <dbReference type="NCBI Taxonomy" id="5364"/>
    <lineage>
        <taxon>Eukaryota</taxon>
        <taxon>Fungi</taxon>
        <taxon>Dikarya</taxon>
        <taxon>Basidiomycota</taxon>
        <taxon>Agaricomycotina</taxon>
        <taxon>Agaricomycetes</taxon>
        <taxon>Gloeophyllales</taxon>
        <taxon>Gloeophyllaceae</taxon>
        <taxon>Heliocybe</taxon>
    </lineage>
</organism>
<dbReference type="AlphaFoldDB" id="A0A5C3N8C9"/>
<protein>
    <recommendedName>
        <fullName evidence="5">Secreted protein</fullName>
    </recommendedName>
</protein>
<evidence type="ECO:0000256" key="1">
    <source>
        <dbReference type="SAM" id="MobiDB-lite"/>
    </source>
</evidence>
<feature type="signal peptide" evidence="2">
    <location>
        <begin position="1"/>
        <end position="30"/>
    </location>
</feature>
<evidence type="ECO:0008006" key="5">
    <source>
        <dbReference type="Google" id="ProtNLM"/>
    </source>
</evidence>
<keyword evidence="4" id="KW-1185">Reference proteome</keyword>
<dbReference type="EMBL" id="ML213508">
    <property type="protein sequence ID" value="TFK52736.1"/>
    <property type="molecule type" value="Genomic_DNA"/>
</dbReference>
<feature type="region of interest" description="Disordered" evidence="1">
    <location>
        <begin position="45"/>
        <end position="70"/>
    </location>
</feature>
<reference evidence="3 4" key="1">
    <citation type="journal article" date="2019" name="Nat. Ecol. Evol.">
        <title>Megaphylogeny resolves global patterns of mushroom evolution.</title>
        <authorList>
            <person name="Varga T."/>
            <person name="Krizsan K."/>
            <person name="Foldi C."/>
            <person name="Dima B."/>
            <person name="Sanchez-Garcia M."/>
            <person name="Sanchez-Ramirez S."/>
            <person name="Szollosi G.J."/>
            <person name="Szarkandi J.G."/>
            <person name="Papp V."/>
            <person name="Albert L."/>
            <person name="Andreopoulos W."/>
            <person name="Angelini C."/>
            <person name="Antonin V."/>
            <person name="Barry K.W."/>
            <person name="Bougher N.L."/>
            <person name="Buchanan P."/>
            <person name="Buyck B."/>
            <person name="Bense V."/>
            <person name="Catcheside P."/>
            <person name="Chovatia M."/>
            <person name="Cooper J."/>
            <person name="Damon W."/>
            <person name="Desjardin D."/>
            <person name="Finy P."/>
            <person name="Geml J."/>
            <person name="Haridas S."/>
            <person name="Hughes K."/>
            <person name="Justo A."/>
            <person name="Karasinski D."/>
            <person name="Kautmanova I."/>
            <person name="Kiss B."/>
            <person name="Kocsube S."/>
            <person name="Kotiranta H."/>
            <person name="LaButti K.M."/>
            <person name="Lechner B.E."/>
            <person name="Liimatainen K."/>
            <person name="Lipzen A."/>
            <person name="Lukacs Z."/>
            <person name="Mihaltcheva S."/>
            <person name="Morgado L.N."/>
            <person name="Niskanen T."/>
            <person name="Noordeloos M.E."/>
            <person name="Ohm R.A."/>
            <person name="Ortiz-Santana B."/>
            <person name="Ovrebo C."/>
            <person name="Racz N."/>
            <person name="Riley R."/>
            <person name="Savchenko A."/>
            <person name="Shiryaev A."/>
            <person name="Soop K."/>
            <person name="Spirin V."/>
            <person name="Szebenyi C."/>
            <person name="Tomsovsky M."/>
            <person name="Tulloss R.E."/>
            <person name="Uehling J."/>
            <person name="Grigoriev I.V."/>
            <person name="Vagvolgyi C."/>
            <person name="Papp T."/>
            <person name="Martin F.M."/>
            <person name="Miettinen O."/>
            <person name="Hibbett D.S."/>
            <person name="Nagy L.G."/>
        </authorList>
    </citation>
    <scope>NUCLEOTIDE SEQUENCE [LARGE SCALE GENOMIC DNA]</scope>
    <source>
        <strain evidence="3 4">OMC1185</strain>
    </source>
</reference>
<evidence type="ECO:0000256" key="2">
    <source>
        <dbReference type="SAM" id="SignalP"/>
    </source>
</evidence>
<feature type="chain" id="PRO_5022823938" description="Secreted protein" evidence="2">
    <location>
        <begin position="31"/>
        <end position="91"/>
    </location>
</feature>
<dbReference type="Proteomes" id="UP000305948">
    <property type="component" value="Unassembled WGS sequence"/>
</dbReference>
<name>A0A5C3N8C9_9AGAM</name>
<sequence length="91" mass="10325">MMRKQKKTRLYMTAYCCFLLLWLVAVRVEAKALWELCVAHHISSSKSAAASSPNPVHLRKTPHTGRGMIRGNSSWTTCRYARTGCRTRLAT</sequence>